<dbReference type="InterPro" id="IPR011992">
    <property type="entry name" value="EF-hand-dom_pair"/>
</dbReference>
<evidence type="ECO:0000313" key="4">
    <source>
        <dbReference type="EMBL" id="QDT10953.1"/>
    </source>
</evidence>
<sequence length="170" mass="17926" precursor="true">MRVVFAVLPLIALAITPAGGTAQPPGRGGGPGGPPTEMILQLFTLADTNNDGSVTKAELAAAMRTDRGGNRPGRGGPPNGGPPPRNGNQQQGMPGQQDAASRPGEVLPSFVVDALNLDDRQKRQLTALQTEVDKRLARILTDEQEQQLQNQQPAGGDQGRVQFGRPQRPQ</sequence>
<keyword evidence="5" id="KW-1185">Reference proteome</keyword>
<feature type="chain" id="PRO_5021760158" description="EF-hand domain-containing protein" evidence="2">
    <location>
        <begin position="23"/>
        <end position="170"/>
    </location>
</feature>
<keyword evidence="2" id="KW-0732">Signal</keyword>
<feature type="compositionally biased region" description="Low complexity" evidence="1">
    <location>
        <begin position="86"/>
        <end position="97"/>
    </location>
</feature>
<protein>
    <recommendedName>
        <fullName evidence="3">EF-hand domain-containing protein</fullName>
    </recommendedName>
</protein>
<evidence type="ECO:0000259" key="3">
    <source>
        <dbReference type="PROSITE" id="PS50222"/>
    </source>
</evidence>
<dbReference type="GO" id="GO:0005509">
    <property type="term" value="F:calcium ion binding"/>
    <property type="evidence" value="ECO:0007669"/>
    <property type="project" value="InterPro"/>
</dbReference>
<feature type="region of interest" description="Disordered" evidence="1">
    <location>
        <begin position="17"/>
        <end position="37"/>
    </location>
</feature>
<reference evidence="4 5" key="1">
    <citation type="submission" date="2019-02" db="EMBL/GenBank/DDBJ databases">
        <title>Deep-cultivation of Planctomycetes and their phenomic and genomic characterization uncovers novel biology.</title>
        <authorList>
            <person name="Wiegand S."/>
            <person name="Jogler M."/>
            <person name="Boedeker C."/>
            <person name="Pinto D."/>
            <person name="Vollmers J."/>
            <person name="Rivas-Marin E."/>
            <person name="Kohn T."/>
            <person name="Peeters S.H."/>
            <person name="Heuer A."/>
            <person name="Rast P."/>
            <person name="Oberbeckmann S."/>
            <person name="Bunk B."/>
            <person name="Jeske O."/>
            <person name="Meyerdierks A."/>
            <person name="Storesund J.E."/>
            <person name="Kallscheuer N."/>
            <person name="Luecker S."/>
            <person name="Lage O.M."/>
            <person name="Pohl T."/>
            <person name="Merkel B.J."/>
            <person name="Hornburger P."/>
            <person name="Mueller R.-W."/>
            <person name="Bruemmer F."/>
            <person name="Labrenz M."/>
            <person name="Spormann A.M."/>
            <person name="Op den Camp H."/>
            <person name="Overmann J."/>
            <person name="Amann R."/>
            <person name="Jetten M.S.M."/>
            <person name="Mascher T."/>
            <person name="Medema M.H."/>
            <person name="Devos D.P."/>
            <person name="Kaster A.-K."/>
            <person name="Ovreas L."/>
            <person name="Rohde M."/>
            <person name="Galperin M.Y."/>
            <person name="Jogler C."/>
        </authorList>
    </citation>
    <scope>NUCLEOTIDE SEQUENCE [LARGE SCALE GENOMIC DNA]</scope>
    <source>
        <strain evidence="4 5">K23_9</strain>
    </source>
</reference>
<feature type="region of interest" description="Disordered" evidence="1">
    <location>
        <begin position="62"/>
        <end position="107"/>
    </location>
</feature>
<dbReference type="SUPFAM" id="SSF47473">
    <property type="entry name" value="EF-hand"/>
    <property type="match status" value="1"/>
</dbReference>
<dbReference type="Gene3D" id="1.10.238.10">
    <property type="entry name" value="EF-hand"/>
    <property type="match status" value="1"/>
</dbReference>
<name>A0A517NV12_9BACT</name>
<dbReference type="AlphaFoldDB" id="A0A517NV12"/>
<evidence type="ECO:0000256" key="2">
    <source>
        <dbReference type="SAM" id="SignalP"/>
    </source>
</evidence>
<dbReference type="OrthoDB" id="290555at2"/>
<proteinExistence type="predicted"/>
<dbReference type="PROSITE" id="PS50222">
    <property type="entry name" value="EF_HAND_2"/>
    <property type="match status" value="1"/>
</dbReference>
<feature type="domain" description="EF-hand" evidence="3">
    <location>
        <begin position="34"/>
        <end position="69"/>
    </location>
</feature>
<dbReference type="InterPro" id="IPR002048">
    <property type="entry name" value="EF_hand_dom"/>
</dbReference>
<gene>
    <name evidence="4" type="ORF">K239x_29460</name>
</gene>
<dbReference type="InterPro" id="IPR018247">
    <property type="entry name" value="EF_Hand_1_Ca_BS"/>
</dbReference>
<dbReference type="PROSITE" id="PS00018">
    <property type="entry name" value="EF_HAND_1"/>
    <property type="match status" value="1"/>
</dbReference>
<dbReference type="EMBL" id="CP036526">
    <property type="protein sequence ID" value="QDT10953.1"/>
    <property type="molecule type" value="Genomic_DNA"/>
</dbReference>
<organism evidence="4 5">
    <name type="scientific">Stieleria marina</name>
    <dbReference type="NCBI Taxonomy" id="1930275"/>
    <lineage>
        <taxon>Bacteria</taxon>
        <taxon>Pseudomonadati</taxon>
        <taxon>Planctomycetota</taxon>
        <taxon>Planctomycetia</taxon>
        <taxon>Pirellulales</taxon>
        <taxon>Pirellulaceae</taxon>
        <taxon>Stieleria</taxon>
    </lineage>
</organism>
<accession>A0A517NV12</accession>
<dbReference type="RefSeq" id="WP_145418677.1">
    <property type="nucleotide sequence ID" value="NZ_CP036526.1"/>
</dbReference>
<evidence type="ECO:0000256" key="1">
    <source>
        <dbReference type="SAM" id="MobiDB-lite"/>
    </source>
</evidence>
<feature type="signal peptide" evidence="2">
    <location>
        <begin position="1"/>
        <end position="22"/>
    </location>
</feature>
<evidence type="ECO:0000313" key="5">
    <source>
        <dbReference type="Proteomes" id="UP000319817"/>
    </source>
</evidence>
<dbReference type="Proteomes" id="UP000319817">
    <property type="component" value="Chromosome"/>
</dbReference>
<feature type="region of interest" description="Disordered" evidence="1">
    <location>
        <begin position="143"/>
        <end position="170"/>
    </location>
</feature>